<proteinExistence type="predicted"/>
<gene>
    <name evidence="2" type="ORF">EKO04_008851</name>
</gene>
<dbReference type="EMBL" id="RZGK01000016">
    <property type="protein sequence ID" value="KAF9693142.1"/>
    <property type="molecule type" value="Genomic_DNA"/>
</dbReference>
<reference evidence="2" key="2">
    <citation type="submission" date="2020-09" db="EMBL/GenBank/DDBJ databases">
        <title>Reference genome assembly for Australian Ascochyta lentis isolate Al4.</title>
        <authorList>
            <person name="Lee R.C."/>
            <person name="Farfan-Caceres L.M."/>
            <person name="Debler J.W."/>
            <person name="Williams A.H."/>
            <person name="Henares B.M."/>
        </authorList>
    </citation>
    <scope>NUCLEOTIDE SEQUENCE</scope>
    <source>
        <strain evidence="2">Al4</strain>
    </source>
</reference>
<accession>A0A8H7MH75</accession>
<dbReference type="Proteomes" id="UP000651452">
    <property type="component" value="Unassembled WGS sequence"/>
</dbReference>
<evidence type="ECO:0000313" key="3">
    <source>
        <dbReference type="Proteomes" id="UP000651452"/>
    </source>
</evidence>
<organism evidence="2 3">
    <name type="scientific">Ascochyta lentis</name>
    <dbReference type="NCBI Taxonomy" id="205686"/>
    <lineage>
        <taxon>Eukaryota</taxon>
        <taxon>Fungi</taxon>
        <taxon>Dikarya</taxon>
        <taxon>Ascomycota</taxon>
        <taxon>Pezizomycotina</taxon>
        <taxon>Dothideomycetes</taxon>
        <taxon>Pleosporomycetidae</taxon>
        <taxon>Pleosporales</taxon>
        <taxon>Pleosporineae</taxon>
        <taxon>Didymellaceae</taxon>
        <taxon>Ascochyta</taxon>
    </lineage>
</organism>
<comment type="caution">
    <text evidence="2">The sequence shown here is derived from an EMBL/GenBank/DDBJ whole genome shotgun (WGS) entry which is preliminary data.</text>
</comment>
<keyword evidence="3" id="KW-1185">Reference proteome</keyword>
<dbReference type="AlphaFoldDB" id="A0A8H7MH75"/>
<name>A0A8H7MH75_9PLEO</name>
<feature type="compositionally biased region" description="Polar residues" evidence="1">
    <location>
        <begin position="376"/>
        <end position="393"/>
    </location>
</feature>
<evidence type="ECO:0000256" key="1">
    <source>
        <dbReference type="SAM" id="MobiDB-lite"/>
    </source>
</evidence>
<sequence>MGTHTFDAVFKKSPPSKDLRLPTGGHNIGAVELCTFLPDSLKNHDVCRRLLINGLNRHHISNIINHHLQLARGDVTPNLVLKWMQASMRRVTGDKNWTYTKDAKKIDRKNWNTNDLTLTGCKLDIEHKPPQDPKRIKVEHYPFHLLGQHVKLMPQGEDRLDLTRCVEYALDHPQENLQFPQDFGMLVERLGGPTKVTPGNLDSAVATRWESPLARIGQAQMIPFPSEAVQKTFGGESLAYESKGAMEAETGCTGSSQNWYAGFPALNPPHTKSDPAVYNPCKAHKTIEASLLSSFFGRGSSAGANLEALGSNLKRKLNLEAQAESGNDVKRSKCSGSFIIDGYDVISGANLFAIVPQNEEILAFGPHHATDDYITGGQQPSGHSANTQSSTSPELCSQLSMDLLLPGEISNGDFVHSVSQDNFEAVDFSIMEHFSQIYPGFLELPKDSSTLPSKVHSDFDLPPLFDGELGSIEDFFGL</sequence>
<dbReference type="OrthoDB" id="3675232at2759"/>
<evidence type="ECO:0000313" key="2">
    <source>
        <dbReference type="EMBL" id="KAF9693142.1"/>
    </source>
</evidence>
<feature type="region of interest" description="Disordered" evidence="1">
    <location>
        <begin position="372"/>
        <end position="393"/>
    </location>
</feature>
<reference evidence="2" key="1">
    <citation type="submission" date="2018-12" db="EMBL/GenBank/DDBJ databases">
        <authorList>
            <person name="Syme R.A."/>
            <person name="Farfan-Caceres L."/>
            <person name="Lichtenzveig J."/>
        </authorList>
    </citation>
    <scope>NUCLEOTIDE SEQUENCE</scope>
    <source>
        <strain evidence="2">Al4</strain>
    </source>
</reference>
<protein>
    <submittedName>
        <fullName evidence="2">Uncharacterized protein</fullName>
    </submittedName>
</protein>